<evidence type="ECO:0000256" key="3">
    <source>
        <dbReference type="ARBA" id="ARBA00022692"/>
    </source>
</evidence>
<evidence type="ECO:0000256" key="5">
    <source>
        <dbReference type="ARBA" id="ARBA00022989"/>
    </source>
</evidence>
<evidence type="ECO:0000256" key="2">
    <source>
        <dbReference type="ARBA" id="ARBA00007727"/>
    </source>
</evidence>
<dbReference type="EMBL" id="AUSU01000123">
    <property type="protein sequence ID" value="EPS74278.1"/>
    <property type="molecule type" value="Genomic_DNA"/>
</dbReference>
<dbReference type="Proteomes" id="UP000015453">
    <property type="component" value="Unassembled WGS sequence"/>
</dbReference>
<dbReference type="OrthoDB" id="1839666at2759"/>
<feature type="non-terminal residue" evidence="9">
    <location>
        <position position="1"/>
    </location>
</feature>
<feature type="non-terminal residue" evidence="9">
    <location>
        <position position="212"/>
    </location>
</feature>
<accession>S8EE60</accession>
<dbReference type="Pfam" id="PF14416">
    <property type="entry name" value="PMR5N"/>
    <property type="match status" value="1"/>
</dbReference>
<dbReference type="GO" id="GO:0016413">
    <property type="term" value="F:O-acetyltransferase activity"/>
    <property type="evidence" value="ECO:0007669"/>
    <property type="project" value="InterPro"/>
</dbReference>
<dbReference type="Pfam" id="PF13839">
    <property type="entry name" value="PC-Esterase"/>
    <property type="match status" value="1"/>
</dbReference>
<keyword evidence="6" id="KW-0472">Membrane</keyword>
<dbReference type="PANTHER" id="PTHR32285">
    <property type="entry name" value="PROTEIN TRICHOME BIREFRINGENCE-LIKE 9-RELATED"/>
    <property type="match status" value="1"/>
</dbReference>
<proteinExistence type="inferred from homology"/>
<evidence type="ECO:0000256" key="1">
    <source>
        <dbReference type="ARBA" id="ARBA00004167"/>
    </source>
</evidence>
<dbReference type="InterPro" id="IPR025846">
    <property type="entry name" value="TBL_N"/>
</dbReference>
<feature type="domain" description="Trichome birefringence-like C-terminal" evidence="7">
    <location>
        <begin position="56"/>
        <end position="212"/>
    </location>
</feature>
<dbReference type="AlphaFoldDB" id="S8EE60"/>
<evidence type="ECO:0000256" key="4">
    <source>
        <dbReference type="ARBA" id="ARBA00022968"/>
    </source>
</evidence>
<evidence type="ECO:0000256" key="6">
    <source>
        <dbReference type="ARBA" id="ARBA00023136"/>
    </source>
</evidence>
<comment type="similarity">
    <text evidence="2">Belongs to the PC-esterase family. TBL subfamily.</text>
</comment>
<keyword evidence="5" id="KW-1133">Transmembrane helix</keyword>
<evidence type="ECO:0000259" key="8">
    <source>
        <dbReference type="Pfam" id="PF14416"/>
    </source>
</evidence>
<sequence>NGSYCDLFAGNWVADDANPQYQYSCSVIDPGFNCLRFGRPDTNYLRYRWQPANCQIPRFGGAEFATRLRGKSVLFVGDSLGRNQWESLICLISSGLSSSSPTQFIRGDPLSSFRFLEFGVTISFYRAPYLVDVDSMEGKRVLRLDEIRGNGNAWTGADILSFNTGHWWTHSGSLQGWDYMEVGGTLYADMDRMAAMERGLRTWAHWVDSNVD</sequence>
<keyword evidence="4" id="KW-0735">Signal-anchor</keyword>
<protein>
    <submittedName>
        <fullName evidence="9">Uncharacterized protein</fullName>
    </submittedName>
</protein>
<gene>
    <name evidence="9" type="ORF">M569_00476</name>
</gene>
<name>S8EE60_9LAMI</name>
<dbReference type="InterPro" id="IPR026057">
    <property type="entry name" value="TBL_C"/>
</dbReference>
<comment type="caution">
    <text evidence="9">The sequence shown here is derived from an EMBL/GenBank/DDBJ whole genome shotgun (WGS) entry which is preliminary data.</text>
</comment>
<comment type="subcellular location">
    <subcellularLocation>
        <location evidence="1">Membrane</location>
        <topology evidence="1">Single-pass membrane protein</topology>
    </subcellularLocation>
</comment>
<dbReference type="GO" id="GO:0016020">
    <property type="term" value="C:membrane"/>
    <property type="evidence" value="ECO:0007669"/>
    <property type="project" value="UniProtKB-SubCell"/>
</dbReference>
<evidence type="ECO:0000313" key="10">
    <source>
        <dbReference type="Proteomes" id="UP000015453"/>
    </source>
</evidence>
<keyword evidence="3" id="KW-0812">Transmembrane</keyword>
<dbReference type="PANTHER" id="PTHR32285:SF14">
    <property type="entry name" value="PROTEIN PMR5"/>
    <property type="match status" value="1"/>
</dbReference>
<keyword evidence="10" id="KW-1185">Reference proteome</keyword>
<evidence type="ECO:0000313" key="9">
    <source>
        <dbReference type="EMBL" id="EPS74278.1"/>
    </source>
</evidence>
<feature type="domain" description="Trichome birefringence-like N-terminal" evidence="8">
    <location>
        <begin position="5"/>
        <end position="55"/>
    </location>
</feature>
<dbReference type="GO" id="GO:0005794">
    <property type="term" value="C:Golgi apparatus"/>
    <property type="evidence" value="ECO:0007669"/>
    <property type="project" value="TreeGrafter"/>
</dbReference>
<dbReference type="InterPro" id="IPR029962">
    <property type="entry name" value="TBL"/>
</dbReference>
<organism evidence="9 10">
    <name type="scientific">Genlisea aurea</name>
    <dbReference type="NCBI Taxonomy" id="192259"/>
    <lineage>
        <taxon>Eukaryota</taxon>
        <taxon>Viridiplantae</taxon>
        <taxon>Streptophyta</taxon>
        <taxon>Embryophyta</taxon>
        <taxon>Tracheophyta</taxon>
        <taxon>Spermatophyta</taxon>
        <taxon>Magnoliopsida</taxon>
        <taxon>eudicotyledons</taxon>
        <taxon>Gunneridae</taxon>
        <taxon>Pentapetalae</taxon>
        <taxon>asterids</taxon>
        <taxon>lamiids</taxon>
        <taxon>Lamiales</taxon>
        <taxon>Lentibulariaceae</taxon>
        <taxon>Genlisea</taxon>
    </lineage>
</organism>
<evidence type="ECO:0000259" key="7">
    <source>
        <dbReference type="Pfam" id="PF13839"/>
    </source>
</evidence>
<reference evidence="9 10" key="1">
    <citation type="journal article" date="2013" name="BMC Genomics">
        <title>The miniature genome of a carnivorous plant Genlisea aurea contains a low number of genes and short non-coding sequences.</title>
        <authorList>
            <person name="Leushkin E.V."/>
            <person name="Sutormin R.A."/>
            <person name="Nabieva E.R."/>
            <person name="Penin A.A."/>
            <person name="Kondrashov A.S."/>
            <person name="Logacheva M.D."/>
        </authorList>
    </citation>
    <scope>NUCLEOTIDE SEQUENCE [LARGE SCALE GENOMIC DNA]</scope>
</reference>